<dbReference type="Proteomes" id="UP000245820">
    <property type="component" value="Chromosome"/>
</dbReference>
<sequence length="63" mass="6386">MRGGATAIRAGFALAGVAFGVVPLLLGWRWLRRQGGGGCATPPPGQEVSGSGAPAGCFNWSRM</sequence>
<evidence type="ECO:0000313" key="3">
    <source>
        <dbReference type="Proteomes" id="UP000245820"/>
    </source>
</evidence>
<reference evidence="2 3" key="1">
    <citation type="submission" date="2018-05" db="EMBL/GenBank/DDBJ databases">
        <title>Complete genome sequence of Massilia oculi sp. nov. CCUG 43427T (=DSM 26321T), the type strain of M. oculi, and comparison with genome sequences of other Massilia strains.</title>
        <authorList>
            <person name="Zhu B."/>
        </authorList>
    </citation>
    <scope>NUCLEOTIDE SEQUENCE [LARGE SCALE GENOMIC DNA]</scope>
    <source>
        <strain evidence="2 3">CCUG 43427</strain>
    </source>
</reference>
<organism evidence="2 3">
    <name type="scientific">Massilia oculi</name>
    <dbReference type="NCBI Taxonomy" id="945844"/>
    <lineage>
        <taxon>Bacteria</taxon>
        <taxon>Pseudomonadati</taxon>
        <taxon>Pseudomonadota</taxon>
        <taxon>Betaproteobacteria</taxon>
        <taxon>Burkholderiales</taxon>
        <taxon>Oxalobacteraceae</taxon>
        <taxon>Telluria group</taxon>
        <taxon>Massilia</taxon>
    </lineage>
</organism>
<dbReference type="EMBL" id="CP029343">
    <property type="protein sequence ID" value="AWL06199.1"/>
    <property type="molecule type" value="Genomic_DNA"/>
</dbReference>
<keyword evidence="1" id="KW-1133">Transmembrane helix</keyword>
<feature type="transmembrane region" description="Helical" evidence="1">
    <location>
        <begin position="6"/>
        <end position="26"/>
    </location>
</feature>
<proteinExistence type="predicted"/>
<dbReference type="KEGG" id="mtim:DIR46_18360"/>
<accession>A0A2S2DM86</accession>
<protein>
    <submittedName>
        <fullName evidence="2">Uncharacterized protein</fullName>
    </submittedName>
</protein>
<evidence type="ECO:0000256" key="1">
    <source>
        <dbReference type="SAM" id="Phobius"/>
    </source>
</evidence>
<name>A0A2S2DM86_9BURK</name>
<keyword evidence="3" id="KW-1185">Reference proteome</keyword>
<dbReference type="AlphaFoldDB" id="A0A2S2DM86"/>
<gene>
    <name evidence="2" type="ORF">DIR46_18360</name>
</gene>
<evidence type="ECO:0000313" key="2">
    <source>
        <dbReference type="EMBL" id="AWL06199.1"/>
    </source>
</evidence>
<keyword evidence="1" id="KW-0472">Membrane</keyword>
<keyword evidence="1" id="KW-0812">Transmembrane</keyword>